<evidence type="ECO:0000259" key="5">
    <source>
        <dbReference type="PROSITE" id="PS50915"/>
    </source>
</evidence>
<feature type="domain" description="Beta/gamma crystallin 'Greek key'" evidence="5">
    <location>
        <begin position="31"/>
        <end position="70"/>
    </location>
</feature>
<proteinExistence type="inferred from homology"/>
<dbReference type="SMART" id="SM00247">
    <property type="entry name" value="XTALbg"/>
    <property type="match status" value="2"/>
</dbReference>
<sequence length="222" mass="26271">METQTVQRELETLPTTKMAQTNPMPGSLGPWKITIYDQENFQGKRMEFTSSCPNVSERSFDNVRSLKVECGAWIGYEHTSFCGQQFILERGEYPRWDAWSGSNAYHIERLMSFRPICSAVRRIKVKEKDNFFSQRWLLFSKLRSTIAFRGSGVRMFARFLIHNFNNAICFQFPSWVCYQYPGYRGYQYILECDHHGGDYKHWREWGSHAQTSQIQSIRRIQQ</sequence>
<dbReference type="CTD" id="1411"/>
<dbReference type="InterPro" id="IPR001064">
    <property type="entry name" value="Beta/gamma_crystallin"/>
</dbReference>
<keyword evidence="3" id="KW-0273">Eye lens protein</keyword>
<comment type="function">
    <text evidence="1">Crystallins are the dominant structural components of the vertebrate eye lens.</text>
</comment>
<dbReference type="InParanoid" id="A0A6P3FE52"/>
<dbReference type="Pfam" id="PF00030">
    <property type="entry name" value="Crystall"/>
    <property type="match status" value="2"/>
</dbReference>
<accession>A0A6P3FE52</accession>
<dbReference type="OrthoDB" id="8688215at2759"/>
<dbReference type="GO" id="GO:0007601">
    <property type="term" value="P:visual perception"/>
    <property type="evidence" value="ECO:0007669"/>
    <property type="project" value="TreeGrafter"/>
</dbReference>
<keyword evidence="6" id="KW-1185">Reference proteome</keyword>
<comment type="similarity">
    <text evidence="2">Belongs to the beta/gamma-crystallin family.</text>
</comment>
<evidence type="ECO:0000256" key="4">
    <source>
        <dbReference type="ARBA" id="ARBA00022737"/>
    </source>
</evidence>
<evidence type="ECO:0000313" key="7">
    <source>
        <dbReference type="RefSeq" id="XP_004635444.1"/>
    </source>
</evidence>
<dbReference type="GO" id="GO:0005212">
    <property type="term" value="F:structural constituent of eye lens"/>
    <property type="evidence" value="ECO:0007669"/>
    <property type="project" value="UniProtKB-KW"/>
</dbReference>
<dbReference type="AlphaFoldDB" id="A0A6P3FE52"/>
<gene>
    <name evidence="7" type="primary">Cryba1</name>
</gene>
<dbReference type="FunFam" id="2.60.20.10:FF:000002">
    <property type="entry name" value="Crystallin, beta B2"/>
    <property type="match status" value="1"/>
</dbReference>
<reference evidence="7" key="1">
    <citation type="submission" date="2025-08" db="UniProtKB">
        <authorList>
            <consortium name="RefSeq"/>
        </authorList>
    </citation>
    <scope>IDENTIFICATION</scope>
</reference>
<evidence type="ECO:0000256" key="2">
    <source>
        <dbReference type="ARBA" id="ARBA00009646"/>
    </source>
</evidence>
<keyword evidence="4" id="KW-0677">Repeat</keyword>
<dbReference type="RefSeq" id="XP_004635444.1">
    <property type="nucleotide sequence ID" value="XM_004635387.1"/>
</dbReference>
<dbReference type="PROSITE" id="PS50915">
    <property type="entry name" value="CRYSTALLIN_BETA_GAMMA"/>
    <property type="match status" value="2"/>
</dbReference>
<dbReference type="GO" id="GO:0002088">
    <property type="term" value="P:lens development in camera-type eye"/>
    <property type="evidence" value="ECO:0007669"/>
    <property type="project" value="TreeGrafter"/>
</dbReference>
<evidence type="ECO:0000313" key="6">
    <source>
        <dbReference type="Proteomes" id="UP000515203"/>
    </source>
</evidence>
<dbReference type="InterPro" id="IPR011024">
    <property type="entry name" value="G_crystallin-like"/>
</dbReference>
<dbReference type="GeneID" id="101561416"/>
<dbReference type="PANTHER" id="PTHR11818:SF8">
    <property type="entry name" value="BETA-CRYSTALLIN A3"/>
    <property type="match status" value="1"/>
</dbReference>
<evidence type="ECO:0000256" key="3">
    <source>
        <dbReference type="ARBA" id="ARBA00022613"/>
    </source>
</evidence>
<evidence type="ECO:0000256" key="1">
    <source>
        <dbReference type="ARBA" id="ARBA00003689"/>
    </source>
</evidence>
<dbReference type="Proteomes" id="UP000515203">
    <property type="component" value="Unplaced"/>
</dbReference>
<dbReference type="PANTHER" id="PTHR11818">
    <property type="entry name" value="BETA/GAMMA CRYSTALLIN"/>
    <property type="match status" value="1"/>
</dbReference>
<dbReference type="Gene3D" id="2.60.20.10">
    <property type="entry name" value="Crystallins"/>
    <property type="match status" value="2"/>
</dbReference>
<protein>
    <submittedName>
        <fullName evidence="7">Beta-crystallin A3</fullName>
    </submittedName>
</protein>
<dbReference type="InterPro" id="IPR050252">
    <property type="entry name" value="Beta/Gamma-Crystallin"/>
</dbReference>
<name>A0A6P3FE52_OCTDE</name>
<dbReference type="PRINTS" id="PR01367">
    <property type="entry name" value="BGCRYSTALLIN"/>
</dbReference>
<dbReference type="SUPFAM" id="SSF49695">
    <property type="entry name" value="gamma-Crystallin-like"/>
    <property type="match status" value="1"/>
</dbReference>
<organism evidence="6 7">
    <name type="scientific">Octodon degus</name>
    <name type="common">Degu</name>
    <name type="synonym">Sciurus degus</name>
    <dbReference type="NCBI Taxonomy" id="10160"/>
    <lineage>
        <taxon>Eukaryota</taxon>
        <taxon>Metazoa</taxon>
        <taxon>Chordata</taxon>
        <taxon>Craniata</taxon>
        <taxon>Vertebrata</taxon>
        <taxon>Euteleostomi</taxon>
        <taxon>Mammalia</taxon>
        <taxon>Eutheria</taxon>
        <taxon>Euarchontoglires</taxon>
        <taxon>Glires</taxon>
        <taxon>Rodentia</taxon>
        <taxon>Hystricomorpha</taxon>
        <taxon>Octodontidae</taxon>
        <taxon>Octodon</taxon>
    </lineage>
</organism>
<feature type="domain" description="Beta/gamma crystallin 'Greek key'" evidence="5">
    <location>
        <begin position="71"/>
        <end position="117"/>
    </location>
</feature>